<dbReference type="Proteomes" id="UP001233999">
    <property type="component" value="Unassembled WGS sequence"/>
</dbReference>
<dbReference type="AlphaFoldDB" id="A0AAD8ENH8"/>
<organism evidence="1 2">
    <name type="scientific">Diploptera punctata</name>
    <name type="common">Pacific beetle cockroach</name>
    <dbReference type="NCBI Taxonomy" id="6984"/>
    <lineage>
        <taxon>Eukaryota</taxon>
        <taxon>Metazoa</taxon>
        <taxon>Ecdysozoa</taxon>
        <taxon>Arthropoda</taxon>
        <taxon>Hexapoda</taxon>
        <taxon>Insecta</taxon>
        <taxon>Pterygota</taxon>
        <taxon>Neoptera</taxon>
        <taxon>Polyneoptera</taxon>
        <taxon>Dictyoptera</taxon>
        <taxon>Blattodea</taxon>
        <taxon>Blaberoidea</taxon>
        <taxon>Blaberidae</taxon>
        <taxon>Diplopterinae</taxon>
        <taxon>Diploptera</taxon>
    </lineage>
</organism>
<proteinExistence type="predicted"/>
<gene>
    <name evidence="1" type="ORF">L9F63_012285</name>
</gene>
<evidence type="ECO:0000313" key="2">
    <source>
        <dbReference type="Proteomes" id="UP001233999"/>
    </source>
</evidence>
<feature type="non-terminal residue" evidence="1">
    <location>
        <position position="65"/>
    </location>
</feature>
<accession>A0AAD8ENH8</accession>
<reference evidence="1" key="2">
    <citation type="submission" date="2023-05" db="EMBL/GenBank/DDBJ databases">
        <authorList>
            <person name="Fouks B."/>
        </authorList>
    </citation>
    <scope>NUCLEOTIDE SEQUENCE</scope>
    <source>
        <strain evidence="1">Stay&amp;Tobe</strain>
        <tissue evidence="1">Testes</tissue>
    </source>
</reference>
<reference evidence="1" key="1">
    <citation type="journal article" date="2023" name="IScience">
        <title>Live-bearing cockroach genome reveals convergent evolutionary mechanisms linked to viviparity in insects and beyond.</title>
        <authorList>
            <person name="Fouks B."/>
            <person name="Harrison M.C."/>
            <person name="Mikhailova A.A."/>
            <person name="Marchal E."/>
            <person name="English S."/>
            <person name="Carruthers M."/>
            <person name="Jennings E.C."/>
            <person name="Chiamaka E.L."/>
            <person name="Frigard R.A."/>
            <person name="Pippel M."/>
            <person name="Attardo G.M."/>
            <person name="Benoit J.B."/>
            <person name="Bornberg-Bauer E."/>
            <person name="Tobe S.S."/>
        </authorList>
    </citation>
    <scope>NUCLEOTIDE SEQUENCE</scope>
    <source>
        <strain evidence="1">Stay&amp;Tobe</strain>
    </source>
</reference>
<comment type="caution">
    <text evidence="1">The sequence shown here is derived from an EMBL/GenBank/DDBJ whole genome shotgun (WGS) entry which is preliminary data.</text>
</comment>
<sequence>LIDSEEAYENSSTAATSVAKHVVKCLNNSAKHVVKCLNNSAAKCQRRHPRNISIRISIKVFSGST</sequence>
<feature type="non-terminal residue" evidence="1">
    <location>
        <position position="1"/>
    </location>
</feature>
<dbReference type="EMBL" id="JASPKZ010001974">
    <property type="protein sequence ID" value="KAJ9596681.1"/>
    <property type="molecule type" value="Genomic_DNA"/>
</dbReference>
<protein>
    <submittedName>
        <fullName evidence="1">Uncharacterized protein</fullName>
    </submittedName>
</protein>
<evidence type="ECO:0000313" key="1">
    <source>
        <dbReference type="EMBL" id="KAJ9596681.1"/>
    </source>
</evidence>
<name>A0AAD8ENH8_DIPPU</name>
<keyword evidence="2" id="KW-1185">Reference proteome</keyword>